<dbReference type="InterPro" id="IPR052160">
    <property type="entry name" value="Gypsy_RT_Integrase-like"/>
</dbReference>
<dbReference type="InterPro" id="IPR016186">
    <property type="entry name" value="C-type_lectin-like/link_sf"/>
</dbReference>
<evidence type="ECO:0000313" key="3">
    <source>
        <dbReference type="EMBL" id="KAA0724022.1"/>
    </source>
</evidence>
<accession>A0A5A9PR14</accession>
<dbReference type="Gene3D" id="3.10.100.10">
    <property type="entry name" value="Mannose-Binding Protein A, subunit A"/>
    <property type="match status" value="1"/>
</dbReference>
<dbReference type="AlphaFoldDB" id="A0A5A9PR14"/>
<dbReference type="PROSITE" id="PS50994">
    <property type="entry name" value="INTEGRASE"/>
    <property type="match status" value="1"/>
</dbReference>
<evidence type="ECO:0000259" key="2">
    <source>
        <dbReference type="PROSITE" id="PS50994"/>
    </source>
</evidence>
<dbReference type="InterPro" id="IPR001584">
    <property type="entry name" value="Integrase_cat-core"/>
</dbReference>
<dbReference type="SUPFAM" id="SSF56436">
    <property type="entry name" value="C-type lectin-like"/>
    <property type="match status" value="1"/>
</dbReference>
<proteinExistence type="predicted"/>
<dbReference type="Pfam" id="PF17921">
    <property type="entry name" value="Integrase_H2C2"/>
    <property type="match status" value="1"/>
</dbReference>
<dbReference type="InterPro" id="IPR012337">
    <property type="entry name" value="RNaseH-like_sf"/>
</dbReference>
<dbReference type="Pfam" id="PF00665">
    <property type="entry name" value="rve"/>
    <property type="match status" value="1"/>
</dbReference>
<dbReference type="SUPFAM" id="SSF53098">
    <property type="entry name" value="Ribonuclease H-like"/>
    <property type="match status" value="1"/>
</dbReference>
<comment type="caution">
    <text evidence="3">The sequence shown here is derived from an EMBL/GenBank/DDBJ whole genome shotgun (WGS) entry which is preliminary data.</text>
</comment>
<dbReference type="Gene3D" id="1.10.340.70">
    <property type="match status" value="1"/>
</dbReference>
<evidence type="ECO:0000256" key="1">
    <source>
        <dbReference type="SAM" id="MobiDB-lite"/>
    </source>
</evidence>
<dbReference type="GO" id="GO:0003676">
    <property type="term" value="F:nucleic acid binding"/>
    <property type="evidence" value="ECO:0007669"/>
    <property type="project" value="InterPro"/>
</dbReference>
<protein>
    <submittedName>
        <fullName evidence="3">Gypsy retrotransposon integrase-like protein 1</fullName>
    </submittedName>
</protein>
<name>A0A5A9PR14_9TELE</name>
<dbReference type="Gene3D" id="3.30.420.10">
    <property type="entry name" value="Ribonuclease H-like superfamily/Ribonuclease H"/>
    <property type="match status" value="2"/>
</dbReference>
<organism evidence="3 4">
    <name type="scientific">Triplophysa tibetana</name>
    <dbReference type="NCBI Taxonomy" id="1572043"/>
    <lineage>
        <taxon>Eukaryota</taxon>
        <taxon>Metazoa</taxon>
        <taxon>Chordata</taxon>
        <taxon>Craniata</taxon>
        <taxon>Vertebrata</taxon>
        <taxon>Euteleostomi</taxon>
        <taxon>Actinopterygii</taxon>
        <taxon>Neopterygii</taxon>
        <taxon>Teleostei</taxon>
        <taxon>Ostariophysi</taxon>
        <taxon>Cypriniformes</taxon>
        <taxon>Nemacheilidae</taxon>
        <taxon>Triplophysa</taxon>
    </lineage>
</organism>
<reference evidence="3 4" key="1">
    <citation type="journal article" date="2019" name="Mol. Ecol. Resour.">
        <title>Chromosome-level genome assembly of Triplophysa tibetana, a fish adapted to the harsh high-altitude environment of the Tibetan Plateau.</title>
        <authorList>
            <person name="Yang X."/>
            <person name="Liu H."/>
            <person name="Ma Z."/>
            <person name="Zou Y."/>
            <person name="Zou M."/>
            <person name="Mao Y."/>
            <person name="Li X."/>
            <person name="Wang H."/>
            <person name="Chen T."/>
            <person name="Wang W."/>
            <person name="Yang R."/>
        </authorList>
    </citation>
    <scope>NUCLEOTIDE SEQUENCE [LARGE SCALE GENOMIC DNA]</scope>
    <source>
        <strain evidence="3">TTIB1903HZAU</strain>
        <tissue evidence="3">Muscle</tissue>
    </source>
</reference>
<dbReference type="InterPro" id="IPR036397">
    <property type="entry name" value="RNaseH_sf"/>
</dbReference>
<sequence>MMTQDIEELKRQKTEAESNRAREFAEMLQNSNRTHEESIAMMMEQHREQMLVHTGTIKIAALRQQFPDPQDLDEVVLGFENLANSPIFSKCSQKVGQQAVGDHLKHAPEANVLPIEMSAPLSLPSNATNNAFNLDSKAHNAPSTARGWSPFCQPSSSEDADILMFYNSMLVVILESTKMVDSAMDSLLFYERLQKFLLKREIPDSPSERRKINRSSSNFTIKDDRLFYTGPTKQYFRLVVLSEEEKWSVFADFHNNPGTGNHCGIRGTQNRVIAGYYWSTLIDDVKEWVKEAWEVLGLDLIGPMPETSRSNKYVLTITDLYTKWVIAEPMQSKTAREVAAITTTQLYSFGMVGKIITDRGTEFVNKEQDERTNQNIKRTLRKYVNDNHNDRDLHLHAVVYGINTANQHSPRHRPYFLLFHRQPRLPEVMNACPMGDDFELADPEDDIETRVNEMKRLNETFFPQQSSRNSCGVYMLMKKRSVWMKVHSEDWWERVLLLEFSDPAWRLNFRMSRRSFTRLCGLVEGFFGPRRRDRERFSSSDLRVAIVLYKLGNQFGVHKSTVKKFVYMFCKGMVDGMIRDMIQMPGEEEASDIARRFEEAYFVTKFIMMERLIPLLFFLGLCPITQSLPHQYVLIQEQKTWDDSQAYCRQNYIDLATVRSSEDLTNLQTALQPALTSVWTGRWESRIKRIKALRYQSEKVRNALLEVRNKVADPVAVEANSLAEEIGSFRFQICCVVWCDILSKINITSKLLQSTNTIASGCRRDALSDTCTLSRACAPVTGSFKIRHDTLLTNNNAEDDK</sequence>
<feature type="domain" description="Integrase catalytic" evidence="2">
    <location>
        <begin position="287"/>
        <end position="383"/>
    </location>
</feature>
<dbReference type="PANTHER" id="PTHR47266">
    <property type="entry name" value="ENDONUCLEASE-RELATED"/>
    <property type="match status" value="1"/>
</dbReference>
<evidence type="ECO:0000313" key="4">
    <source>
        <dbReference type="Proteomes" id="UP000324632"/>
    </source>
</evidence>
<keyword evidence="4" id="KW-1185">Reference proteome</keyword>
<dbReference type="InterPro" id="IPR041588">
    <property type="entry name" value="Integrase_H2C2"/>
</dbReference>
<gene>
    <name evidence="3" type="ORF">E1301_Tti019931</name>
</gene>
<dbReference type="EMBL" id="SOYY01000002">
    <property type="protein sequence ID" value="KAA0724022.1"/>
    <property type="molecule type" value="Genomic_DNA"/>
</dbReference>
<dbReference type="Proteomes" id="UP000324632">
    <property type="component" value="Chromosome 2"/>
</dbReference>
<feature type="region of interest" description="Disordered" evidence="1">
    <location>
        <begin position="1"/>
        <end position="20"/>
    </location>
</feature>
<feature type="compositionally biased region" description="Basic and acidic residues" evidence="1">
    <location>
        <begin position="7"/>
        <end position="20"/>
    </location>
</feature>
<dbReference type="InterPro" id="IPR016187">
    <property type="entry name" value="CTDL_fold"/>
</dbReference>
<dbReference type="GO" id="GO:0015074">
    <property type="term" value="P:DNA integration"/>
    <property type="evidence" value="ECO:0007669"/>
    <property type="project" value="InterPro"/>
</dbReference>